<evidence type="ECO:0000256" key="3">
    <source>
        <dbReference type="ARBA" id="ARBA00022833"/>
    </source>
</evidence>
<feature type="domain" description="PHD-type" evidence="6">
    <location>
        <begin position="133"/>
        <end position="182"/>
    </location>
</feature>
<evidence type="ECO:0000256" key="4">
    <source>
        <dbReference type="PROSITE-ProRule" id="PRU00146"/>
    </source>
</evidence>
<dbReference type="OrthoDB" id="5876363at2759"/>
<keyword evidence="2 4" id="KW-0863">Zinc-finger</keyword>
<dbReference type="Pfam" id="PF00628">
    <property type="entry name" value="PHD"/>
    <property type="match status" value="2"/>
</dbReference>
<feature type="compositionally biased region" description="Polar residues" evidence="5">
    <location>
        <begin position="42"/>
        <end position="53"/>
    </location>
</feature>
<dbReference type="InterPro" id="IPR019786">
    <property type="entry name" value="Zinc_finger_PHD-type_CS"/>
</dbReference>
<evidence type="ECO:0000313" key="8">
    <source>
        <dbReference type="Proteomes" id="UP000070444"/>
    </source>
</evidence>
<evidence type="ECO:0000256" key="2">
    <source>
        <dbReference type="ARBA" id="ARBA00022771"/>
    </source>
</evidence>
<proteinExistence type="predicted"/>
<organism evidence="7 8">
    <name type="scientific">Conidiobolus coronatus (strain ATCC 28846 / CBS 209.66 / NRRL 28638)</name>
    <name type="common">Delacroixia coronata</name>
    <dbReference type="NCBI Taxonomy" id="796925"/>
    <lineage>
        <taxon>Eukaryota</taxon>
        <taxon>Fungi</taxon>
        <taxon>Fungi incertae sedis</taxon>
        <taxon>Zoopagomycota</taxon>
        <taxon>Entomophthoromycotina</taxon>
        <taxon>Entomophthoromycetes</taxon>
        <taxon>Entomophthorales</taxon>
        <taxon>Ancylistaceae</taxon>
        <taxon>Conidiobolus</taxon>
    </lineage>
</organism>
<keyword evidence="1" id="KW-0479">Metal-binding</keyword>
<dbReference type="InterPro" id="IPR019787">
    <property type="entry name" value="Znf_PHD-finger"/>
</dbReference>
<dbReference type="Proteomes" id="UP000070444">
    <property type="component" value="Unassembled WGS sequence"/>
</dbReference>
<protein>
    <recommendedName>
        <fullName evidence="6">PHD-type domain-containing protein</fullName>
    </recommendedName>
</protein>
<dbReference type="InterPro" id="IPR011011">
    <property type="entry name" value="Znf_FYVE_PHD"/>
</dbReference>
<dbReference type="STRING" id="796925.A0A137P675"/>
<dbReference type="PROSITE" id="PS01359">
    <property type="entry name" value="ZF_PHD_1"/>
    <property type="match status" value="1"/>
</dbReference>
<dbReference type="AlphaFoldDB" id="A0A137P675"/>
<feature type="compositionally biased region" description="Low complexity" evidence="5">
    <location>
        <begin position="7"/>
        <end position="24"/>
    </location>
</feature>
<dbReference type="GO" id="GO:0006357">
    <property type="term" value="P:regulation of transcription by RNA polymerase II"/>
    <property type="evidence" value="ECO:0007669"/>
    <property type="project" value="TreeGrafter"/>
</dbReference>
<sequence length="498" mass="56949">MEEINAPSSPLSSLSSLSSIGSSPSPSPELRPIQPPTKLESPVSNLKSPMKQSQRLKRPAKPSTSISELLVDYSHWEFRIEDYISRQDYIKQSTDLDKEIQNLITKKLPKSIKKPIIPDSEAVSNNIANKKNHTTCSVCDSEGDMVCCDGCPRSFHFSCFVPPLDSNNLPEGHWYCYACEPRKIERKSSSVLLNKLLDGVSKLNPSCFEVPQTLITEFQGLIQSREGDFVDNRRARTDKKRSNEPRNNWDNIILKSIDNNPPKACFWCKKSRLVDPIIQCDYCPLNWHLCCLNPPLSEPPRPDKKFMCPHHVEHNLGPIWKREYNPYSLTIEEDERESKKIRLADTNIDSWINNTQLKKDSVKFTQDESELIARVFCDKANQKIKSIDEKNHVKLPNSNGKSSKHIADDEVVIKKVKEKRKSEPSGPPSAFESKLKHLFKNKAETQPEPSKPELSSEEIDTKAILKEYLDFPKLPKIHSKLMNKEPKELIHMLKSIKK</sequence>
<dbReference type="InterPro" id="IPR001965">
    <property type="entry name" value="Znf_PHD"/>
</dbReference>
<reference evidence="7 8" key="1">
    <citation type="journal article" date="2015" name="Genome Biol. Evol.">
        <title>Phylogenomic analyses indicate that early fungi evolved digesting cell walls of algal ancestors of land plants.</title>
        <authorList>
            <person name="Chang Y."/>
            <person name="Wang S."/>
            <person name="Sekimoto S."/>
            <person name="Aerts A.L."/>
            <person name="Choi C."/>
            <person name="Clum A."/>
            <person name="LaButti K.M."/>
            <person name="Lindquist E.A."/>
            <person name="Yee Ngan C."/>
            <person name="Ohm R.A."/>
            <person name="Salamov A.A."/>
            <person name="Grigoriev I.V."/>
            <person name="Spatafora J.W."/>
            <person name="Berbee M.L."/>
        </authorList>
    </citation>
    <scope>NUCLEOTIDE SEQUENCE [LARGE SCALE GENOMIC DNA]</scope>
    <source>
        <strain evidence="7 8">NRRL 28638</strain>
    </source>
</reference>
<dbReference type="PANTHER" id="PTHR47636:SF1">
    <property type="entry name" value="TRANSCRIPTIONAL REGULATORY PROTEIN RCO1"/>
    <property type="match status" value="1"/>
</dbReference>
<name>A0A137P675_CONC2</name>
<keyword evidence="8" id="KW-1185">Reference proteome</keyword>
<keyword evidence="3" id="KW-0862">Zinc</keyword>
<dbReference type="CDD" id="cd15534">
    <property type="entry name" value="PHD2_PHF12_Rco1"/>
    <property type="match status" value="1"/>
</dbReference>
<evidence type="ECO:0000313" key="7">
    <source>
        <dbReference type="EMBL" id="KXN70505.1"/>
    </source>
</evidence>
<dbReference type="GO" id="GO:0008270">
    <property type="term" value="F:zinc ion binding"/>
    <property type="evidence" value="ECO:0007669"/>
    <property type="project" value="UniProtKB-KW"/>
</dbReference>
<feature type="compositionally biased region" description="Basic and acidic residues" evidence="5">
    <location>
        <begin position="405"/>
        <end position="423"/>
    </location>
</feature>
<feature type="compositionally biased region" description="Pro residues" evidence="5">
    <location>
        <begin position="25"/>
        <end position="35"/>
    </location>
</feature>
<evidence type="ECO:0000259" key="6">
    <source>
        <dbReference type="PROSITE" id="PS50016"/>
    </source>
</evidence>
<dbReference type="SUPFAM" id="SSF57903">
    <property type="entry name" value="FYVE/PHD zinc finger"/>
    <property type="match status" value="2"/>
</dbReference>
<dbReference type="PROSITE" id="PS50016">
    <property type="entry name" value="ZF_PHD_2"/>
    <property type="match status" value="1"/>
</dbReference>
<dbReference type="InterPro" id="IPR013083">
    <property type="entry name" value="Znf_RING/FYVE/PHD"/>
</dbReference>
<dbReference type="EMBL" id="KQ964500">
    <property type="protein sequence ID" value="KXN70505.1"/>
    <property type="molecule type" value="Genomic_DNA"/>
</dbReference>
<dbReference type="InterPro" id="IPR052819">
    <property type="entry name" value="Chromatin_regulatory_protein"/>
</dbReference>
<accession>A0A137P675</accession>
<feature type="region of interest" description="Disordered" evidence="5">
    <location>
        <begin position="388"/>
        <end position="458"/>
    </location>
</feature>
<dbReference type="CDD" id="cd15535">
    <property type="entry name" value="PHD1_Rco1"/>
    <property type="match status" value="1"/>
</dbReference>
<evidence type="ECO:0000256" key="5">
    <source>
        <dbReference type="SAM" id="MobiDB-lite"/>
    </source>
</evidence>
<dbReference type="PANTHER" id="PTHR47636">
    <property type="entry name" value="TRANSCRIPTIONAL REGULATORY PROTEIN RCO1"/>
    <property type="match status" value="1"/>
</dbReference>
<dbReference type="SMART" id="SM00249">
    <property type="entry name" value="PHD"/>
    <property type="match status" value="2"/>
</dbReference>
<dbReference type="GO" id="GO:0032221">
    <property type="term" value="C:Rpd3S complex"/>
    <property type="evidence" value="ECO:0007669"/>
    <property type="project" value="TreeGrafter"/>
</dbReference>
<gene>
    <name evidence="7" type="ORF">CONCODRAFT_6917</name>
</gene>
<feature type="region of interest" description="Disordered" evidence="5">
    <location>
        <begin position="1"/>
        <end position="61"/>
    </location>
</feature>
<dbReference type="Gene3D" id="3.30.40.10">
    <property type="entry name" value="Zinc/RING finger domain, C3HC4 (zinc finger)"/>
    <property type="match status" value="2"/>
</dbReference>
<evidence type="ECO:0000256" key="1">
    <source>
        <dbReference type="ARBA" id="ARBA00022723"/>
    </source>
</evidence>